<keyword evidence="4" id="KW-1185">Reference proteome</keyword>
<comment type="caution">
    <text evidence="3">The sequence shown here is derived from an EMBL/GenBank/DDBJ whole genome shotgun (WGS) entry which is preliminary data.</text>
</comment>
<organism evidence="3 4">
    <name type="scientific">Plectosphaerella plurivora</name>
    <dbReference type="NCBI Taxonomy" id="936078"/>
    <lineage>
        <taxon>Eukaryota</taxon>
        <taxon>Fungi</taxon>
        <taxon>Dikarya</taxon>
        <taxon>Ascomycota</taxon>
        <taxon>Pezizomycotina</taxon>
        <taxon>Sordariomycetes</taxon>
        <taxon>Hypocreomycetidae</taxon>
        <taxon>Glomerellales</taxon>
        <taxon>Plectosphaerellaceae</taxon>
        <taxon>Plectosphaerella</taxon>
    </lineage>
</organism>
<dbReference type="PANTHER" id="PTHR38850">
    <property type="entry name" value="CERATO-PLATANIN"/>
    <property type="match status" value="1"/>
</dbReference>
<dbReference type="GO" id="GO:0008168">
    <property type="term" value="F:methyltransferase activity"/>
    <property type="evidence" value="ECO:0007669"/>
    <property type="project" value="UniProtKB-KW"/>
</dbReference>
<dbReference type="PANTHER" id="PTHR38850:SF2">
    <property type="entry name" value="CERATO-PLATANIN"/>
    <property type="match status" value="1"/>
</dbReference>
<proteinExistence type="predicted"/>
<dbReference type="EMBL" id="JAGSXJ010000002">
    <property type="protein sequence ID" value="KAH6695152.1"/>
    <property type="molecule type" value="Genomic_DNA"/>
</dbReference>
<dbReference type="InterPro" id="IPR025714">
    <property type="entry name" value="Methyltranfer_dom"/>
</dbReference>
<evidence type="ECO:0000313" key="3">
    <source>
        <dbReference type="EMBL" id="KAH6695152.1"/>
    </source>
</evidence>
<dbReference type="CDD" id="cd02440">
    <property type="entry name" value="AdoMet_MTases"/>
    <property type="match status" value="1"/>
</dbReference>
<dbReference type="Pfam" id="PF13847">
    <property type="entry name" value="Methyltransf_31"/>
    <property type="match status" value="1"/>
</dbReference>
<dbReference type="GO" id="GO:0032259">
    <property type="term" value="P:methylation"/>
    <property type="evidence" value="ECO:0007669"/>
    <property type="project" value="UniProtKB-KW"/>
</dbReference>
<evidence type="ECO:0000313" key="4">
    <source>
        <dbReference type="Proteomes" id="UP000770015"/>
    </source>
</evidence>
<keyword evidence="3" id="KW-0808">Transferase</keyword>
<reference evidence="3" key="1">
    <citation type="journal article" date="2021" name="Nat. Commun.">
        <title>Genetic determinants of endophytism in the Arabidopsis root mycobiome.</title>
        <authorList>
            <person name="Mesny F."/>
            <person name="Miyauchi S."/>
            <person name="Thiergart T."/>
            <person name="Pickel B."/>
            <person name="Atanasova L."/>
            <person name="Karlsson M."/>
            <person name="Huettel B."/>
            <person name="Barry K.W."/>
            <person name="Haridas S."/>
            <person name="Chen C."/>
            <person name="Bauer D."/>
            <person name="Andreopoulos W."/>
            <person name="Pangilinan J."/>
            <person name="LaButti K."/>
            <person name="Riley R."/>
            <person name="Lipzen A."/>
            <person name="Clum A."/>
            <person name="Drula E."/>
            <person name="Henrissat B."/>
            <person name="Kohler A."/>
            <person name="Grigoriev I.V."/>
            <person name="Martin F.M."/>
            <person name="Hacquard S."/>
        </authorList>
    </citation>
    <scope>NUCLEOTIDE SEQUENCE</scope>
    <source>
        <strain evidence="3">MPI-SDFR-AT-0117</strain>
    </source>
</reference>
<dbReference type="Gene3D" id="3.40.50.150">
    <property type="entry name" value="Vaccinia Virus protein VP39"/>
    <property type="match status" value="1"/>
</dbReference>
<feature type="domain" description="Methyltransferase" evidence="2">
    <location>
        <begin position="305"/>
        <end position="418"/>
    </location>
</feature>
<sequence>MKWSRPLLTALALAIPAHTKDTWSTVWTTPHEQYSSSVGVLGCKINTNRVAYWPSSIDCDNICIELASGDRSVKLLKIDQSEGAYDVSYDAWNYLITGKSARDEPTTGGPMEMKYRNLSASECRDLINTDSGRLPLSAANSMNYLASCLGQPNSWVAQNNELYNIADPLCSIGHDEKCELDWPTANQAACPHQLGLPDELDSAPVFNVQYGTGELIVASTGKPADDQSQAYQPIIMKSSATAIGISLLTSIFSASACPPPAMDFEKQAYWRDRFTHETAFEWLVRSQDLMAAIEPVLPDYSIGPASRVLQLGSGTSDLQNHFRRRGFGDVTNVDYEPLAVERGRSLEEEAFGDVRMAYLVADVTQLPSDLTRERYDLVIDKSTADAICCAGEEAFRRMAHGVRGLLAPGGVWISLSYSAFRYNVDDLPFEVDVIYKFPAPKINPNDPDIYHWCYLLRPRA</sequence>
<protein>
    <submittedName>
        <fullName evidence="3">S-adenosyl-L-methionine-dependent methyltransferase</fullName>
    </submittedName>
</protein>
<accession>A0A9P8VLE2</accession>
<dbReference type="Proteomes" id="UP000770015">
    <property type="component" value="Unassembled WGS sequence"/>
</dbReference>
<keyword evidence="1" id="KW-0732">Signal</keyword>
<dbReference type="SUPFAM" id="SSF53335">
    <property type="entry name" value="S-adenosyl-L-methionine-dependent methyltransferases"/>
    <property type="match status" value="1"/>
</dbReference>
<evidence type="ECO:0000256" key="1">
    <source>
        <dbReference type="SAM" id="SignalP"/>
    </source>
</evidence>
<dbReference type="InterPro" id="IPR029063">
    <property type="entry name" value="SAM-dependent_MTases_sf"/>
</dbReference>
<gene>
    <name evidence="3" type="ORF">F5X68DRAFT_186655</name>
</gene>
<feature type="chain" id="PRO_5040333080" evidence="1">
    <location>
        <begin position="20"/>
        <end position="460"/>
    </location>
</feature>
<dbReference type="AlphaFoldDB" id="A0A9P8VLE2"/>
<name>A0A9P8VLE2_9PEZI</name>
<feature type="signal peptide" evidence="1">
    <location>
        <begin position="1"/>
        <end position="19"/>
    </location>
</feature>
<evidence type="ECO:0000259" key="2">
    <source>
        <dbReference type="Pfam" id="PF13847"/>
    </source>
</evidence>
<dbReference type="OrthoDB" id="411785at2759"/>
<keyword evidence="3" id="KW-0489">Methyltransferase</keyword>